<keyword evidence="5" id="KW-1185">Reference proteome</keyword>
<dbReference type="Proteomes" id="UP000534294">
    <property type="component" value="Unassembled WGS sequence"/>
</dbReference>
<protein>
    <submittedName>
        <fullName evidence="4">ElaB/YqjD/DUF883 family membrane-anchored ribosome-binding protein</fullName>
    </submittedName>
</protein>
<sequence length="201" mass="22734">MEGYLWLLLQTLPLITAAAVVFFILGWRWSTQDNRLKTQNLSQLTGNENVAAETARRERDETKNLEEKVRQTLAQTQAELKESQDQQTLLQKEVLRLADALKQAQQNIVSLSPVQPPTLKTETTLLLEQERQALIQARQELDQERATLHAAQEIWRTEQAAKIAPQPTPVAKKTRATKTAATKTSPKTKKPRTKKSEESAS</sequence>
<gene>
    <name evidence="4" type="ORF">HNQ64_004712</name>
</gene>
<keyword evidence="3" id="KW-1133">Transmembrane helix</keyword>
<feature type="transmembrane region" description="Helical" evidence="3">
    <location>
        <begin position="6"/>
        <end position="27"/>
    </location>
</feature>
<keyword evidence="3" id="KW-0472">Membrane</keyword>
<evidence type="ECO:0000256" key="3">
    <source>
        <dbReference type="SAM" id="Phobius"/>
    </source>
</evidence>
<comment type="caution">
    <text evidence="4">The sequence shown here is derived from an EMBL/GenBank/DDBJ whole genome shotgun (WGS) entry which is preliminary data.</text>
</comment>
<feature type="coiled-coil region" evidence="1">
    <location>
        <begin position="52"/>
        <end position="154"/>
    </location>
</feature>
<keyword evidence="3" id="KW-0812">Transmembrane</keyword>
<accession>A0A7W8DSA1</accession>
<dbReference type="AlphaFoldDB" id="A0A7W8DSA1"/>
<evidence type="ECO:0000256" key="1">
    <source>
        <dbReference type="SAM" id="Coils"/>
    </source>
</evidence>
<reference evidence="4 5" key="1">
    <citation type="submission" date="2020-08" db="EMBL/GenBank/DDBJ databases">
        <title>Genomic Encyclopedia of Type Strains, Phase IV (KMG-IV): sequencing the most valuable type-strain genomes for metagenomic binning, comparative biology and taxonomic classification.</title>
        <authorList>
            <person name="Goeker M."/>
        </authorList>
    </citation>
    <scope>NUCLEOTIDE SEQUENCE [LARGE SCALE GENOMIC DNA]</scope>
    <source>
        <strain evidence="4 5">DSM 12251</strain>
    </source>
</reference>
<keyword evidence="1" id="KW-0175">Coiled coil</keyword>
<dbReference type="EMBL" id="JACHIF010000013">
    <property type="protein sequence ID" value="MBB5040428.1"/>
    <property type="molecule type" value="Genomic_DNA"/>
</dbReference>
<name>A0A7W8DSA1_9BACT</name>
<evidence type="ECO:0000313" key="5">
    <source>
        <dbReference type="Proteomes" id="UP000534294"/>
    </source>
</evidence>
<proteinExistence type="predicted"/>
<evidence type="ECO:0000313" key="4">
    <source>
        <dbReference type="EMBL" id="MBB5040428.1"/>
    </source>
</evidence>
<feature type="region of interest" description="Disordered" evidence="2">
    <location>
        <begin position="159"/>
        <end position="201"/>
    </location>
</feature>
<dbReference type="RefSeq" id="WP_184212974.1">
    <property type="nucleotide sequence ID" value="NZ_JACHIF010000013.1"/>
</dbReference>
<evidence type="ECO:0000256" key="2">
    <source>
        <dbReference type="SAM" id="MobiDB-lite"/>
    </source>
</evidence>
<organism evidence="4 5">
    <name type="scientific">Prosthecobacter dejongeii</name>
    <dbReference type="NCBI Taxonomy" id="48465"/>
    <lineage>
        <taxon>Bacteria</taxon>
        <taxon>Pseudomonadati</taxon>
        <taxon>Verrucomicrobiota</taxon>
        <taxon>Verrucomicrobiia</taxon>
        <taxon>Verrucomicrobiales</taxon>
        <taxon>Verrucomicrobiaceae</taxon>
        <taxon>Prosthecobacter</taxon>
    </lineage>
</organism>